<comment type="caution">
    <text evidence="2">The sequence shown here is derived from an EMBL/GenBank/DDBJ whole genome shotgun (WGS) entry which is preliminary data.</text>
</comment>
<dbReference type="AlphaFoldDB" id="A0A073I051"/>
<keyword evidence="1" id="KW-0175">Coiled coil</keyword>
<sequence length="97" mass="11643">MNQNKNEVNQLIVRSIENILQNMKSEVDLAKANIDSLKEFNLKLFELRNQFQPNVIDEQIYQEANNQNIKIYKYDEKLKVYEETLELLEQLKQPQNE</sequence>
<reference evidence="3" key="1">
    <citation type="journal article" date="2014" name="Cell">
        <title>The Architecture of a Scrambled Genome Reveals Massive Levels of Genomic Rearrangement during Development.</title>
        <authorList>
            <person name="Chen X."/>
            <person name="Bracht J.R."/>
            <person name="Goldman A.D."/>
            <person name="Dolzhenko E."/>
            <person name="Clay D.M."/>
            <person name="Swart E.C."/>
            <person name="Perlman D.H."/>
            <person name="Doak T.G."/>
            <person name="Stuart A."/>
            <person name="Amemiya C.T."/>
            <person name="Sebra R.P."/>
            <person name="Landweber L.F."/>
        </authorList>
    </citation>
    <scope>NUCLEOTIDE SEQUENCE [LARGE SCALE GENOMIC DNA]</scope>
    <source>
        <strain evidence="3">JRB310</strain>
    </source>
</reference>
<feature type="coiled-coil region" evidence="1">
    <location>
        <begin position="13"/>
        <end position="40"/>
    </location>
</feature>
<proteinExistence type="predicted"/>
<dbReference type="EMBL" id="ARYC01001143">
    <property type="protein sequence ID" value="KEJ83024.1"/>
    <property type="molecule type" value="Genomic_DNA"/>
</dbReference>
<name>A0A073I051_9SPIT</name>
<evidence type="ECO:0000313" key="2">
    <source>
        <dbReference type="EMBL" id="KEJ83024.1"/>
    </source>
</evidence>
<keyword evidence="3" id="KW-1185">Reference proteome</keyword>
<dbReference type="Proteomes" id="UP000053232">
    <property type="component" value="Unassembled WGS sequence"/>
</dbReference>
<evidence type="ECO:0000256" key="1">
    <source>
        <dbReference type="SAM" id="Coils"/>
    </source>
</evidence>
<evidence type="ECO:0000313" key="3">
    <source>
        <dbReference type="Proteomes" id="UP000053232"/>
    </source>
</evidence>
<gene>
    <name evidence="2" type="ORF">OXYTRIMIC_196</name>
</gene>
<accession>A0A073I051</accession>
<organism evidence="2 3">
    <name type="scientific">Oxytricha trifallax</name>
    <dbReference type="NCBI Taxonomy" id="1172189"/>
    <lineage>
        <taxon>Eukaryota</taxon>
        <taxon>Sar</taxon>
        <taxon>Alveolata</taxon>
        <taxon>Ciliophora</taxon>
        <taxon>Intramacronucleata</taxon>
        <taxon>Spirotrichea</taxon>
        <taxon>Stichotrichia</taxon>
        <taxon>Sporadotrichida</taxon>
        <taxon>Oxytrichidae</taxon>
        <taxon>Oxytrichinae</taxon>
        <taxon>Oxytricha</taxon>
    </lineage>
</organism>
<protein>
    <submittedName>
        <fullName evidence="2">Uncharacterized protein</fullName>
    </submittedName>
</protein>